<name>A0A1A3L304_MYCAS</name>
<dbReference type="CDD" id="cd17266">
    <property type="entry name" value="RMtype1_S_Sau1132ORF3780P-TRD2-CR2_like"/>
    <property type="match status" value="1"/>
</dbReference>
<comment type="caution">
    <text evidence="6">The sequence shown here is derived from an EMBL/GenBank/DDBJ whole genome shotgun (WGS) entry which is preliminary data.</text>
</comment>
<dbReference type="GO" id="GO:0009307">
    <property type="term" value="P:DNA restriction-modification system"/>
    <property type="evidence" value="ECO:0007669"/>
    <property type="project" value="UniProtKB-KW"/>
</dbReference>
<dbReference type="SUPFAM" id="SSF116734">
    <property type="entry name" value="DNA methylase specificity domain"/>
    <property type="match status" value="1"/>
</dbReference>
<gene>
    <name evidence="6" type="ORF">A5640_02630</name>
</gene>
<keyword evidence="6" id="KW-0540">Nuclease</keyword>
<dbReference type="InterPro" id="IPR044946">
    <property type="entry name" value="Restrct_endonuc_typeI_TRD_sf"/>
</dbReference>
<evidence type="ECO:0000256" key="4">
    <source>
        <dbReference type="SAM" id="MobiDB-lite"/>
    </source>
</evidence>
<accession>A0A1A3L304</accession>
<feature type="compositionally biased region" description="Basic and acidic residues" evidence="4">
    <location>
        <begin position="1"/>
        <end position="22"/>
    </location>
</feature>
<sequence>MEVRLGDQLEFRSGRSAPERNTHGPFAVYGSNGVIGYTTQHNTAGPVIVIGRVGTYCGTVRYCPSDAWVTDNALACRAKNPQESRFWYYALQTYQLNQHRTGSGQPLLNQGILRDLSVPSVAAPDRPRIGALLGALDDKIAANKQVIRTAEALMVAVVEPVEERTSLSGLAERSTLFLEPPDFTEDVAHFSLPAFDDGAQPLLVTGASVKSGKYLLREPCVLVAKLNPRFPRVWNVPSLPPEMALASSEFVVLQPAGVDTSVLWAALRQPDVSDMLAQRVVGTSGSHQRVRPRDVLDVRVRDVRRLTSGQTRAIADLGALCQARRMESARLTAYRDAVLPLLISGEVTVADAG</sequence>
<evidence type="ECO:0000313" key="6">
    <source>
        <dbReference type="EMBL" id="OBJ90988.1"/>
    </source>
</evidence>
<dbReference type="Pfam" id="PF01420">
    <property type="entry name" value="Methylase_S"/>
    <property type="match status" value="1"/>
</dbReference>
<organism evidence="6 7">
    <name type="scientific">Mycobacterium asiaticum</name>
    <dbReference type="NCBI Taxonomy" id="1790"/>
    <lineage>
        <taxon>Bacteria</taxon>
        <taxon>Bacillati</taxon>
        <taxon>Actinomycetota</taxon>
        <taxon>Actinomycetes</taxon>
        <taxon>Mycobacteriales</taxon>
        <taxon>Mycobacteriaceae</taxon>
        <taxon>Mycobacterium</taxon>
    </lineage>
</organism>
<comment type="similarity">
    <text evidence="1">Belongs to the type-I restriction system S methylase family.</text>
</comment>
<dbReference type="RefSeq" id="WP_065137819.1">
    <property type="nucleotide sequence ID" value="NZ_LZLM01000002.1"/>
</dbReference>
<dbReference type="PANTHER" id="PTHR30408">
    <property type="entry name" value="TYPE-1 RESTRICTION ENZYME ECOKI SPECIFICITY PROTEIN"/>
    <property type="match status" value="1"/>
</dbReference>
<dbReference type="AlphaFoldDB" id="A0A1A3L304"/>
<dbReference type="Proteomes" id="UP000093925">
    <property type="component" value="Unassembled WGS sequence"/>
</dbReference>
<evidence type="ECO:0000256" key="2">
    <source>
        <dbReference type="ARBA" id="ARBA00022747"/>
    </source>
</evidence>
<keyword evidence="3" id="KW-0238">DNA-binding</keyword>
<dbReference type="InterPro" id="IPR052021">
    <property type="entry name" value="Type-I_RS_S_subunit"/>
</dbReference>
<keyword evidence="6" id="KW-0378">Hydrolase</keyword>
<protein>
    <submittedName>
        <fullName evidence="6">Restriction endonuclease subunit S</fullName>
    </submittedName>
</protein>
<evidence type="ECO:0000313" key="7">
    <source>
        <dbReference type="Proteomes" id="UP000093925"/>
    </source>
</evidence>
<proteinExistence type="inferred from homology"/>
<evidence type="ECO:0000259" key="5">
    <source>
        <dbReference type="Pfam" id="PF01420"/>
    </source>
</evidence>
<evidence type="ECO:0000256" key="1">
    <source>
        <dbReference type="ARBA" id="ARBA00010923"/>
    </source>
</evidence>
<keyword evidence="6" id="KW-0255">Endonuclease</keyword>
<dbReference type="GO" id="GO:0003677">
    <property type="term" value="F:DNA binding"/>
    <property type="evidence" value="ECO:0007669"/>
    <property type="project" value="UniProtKB-KW"/>
</dbReference>
<keyword evidence="2" id="KW-0680">Restriction system</keyword>
<dbReference type="GO" id="GO:0004519">
    <property type="term" value="F:endonuclease activity"/>
    <property type="evidence" value="ECO:0007669"/>
    <property type="project" value="UniProtKB-KW"/>
</dbReference>
<dbReference type="Gene3D" id="3.90.220.20">
    <property type="entry name" value="DNA methylase specificity domains"/>
    <property type="match status" value="2"/>
</dbReference>
<feature type="region of interest" description="Disordered" evidence="4">
    <location>
        <begin position="1"/>
        <end position="23"/>
    </location>
</feature>
<feature type="domain" description="Type I restriction modification DNA specificity" evidence="5">
    <location>
        <begin position="2"/>
        <end position="148"/>
    </location>
</feature>
<dbReference type="InterPro" id="IPR000055">
    <property type="entry name" value="Restrct_endonuc_typeI_TRD"/>
</dbReference>
<reference evidence="6 7" key="1">
    <citation type="submission" date="2016-06" db="EMBL/GenBank/DDBJ databases">
        <authorList>
            <person name="Kjaerup R.B."/>
            <person name="Dalgaard T.S."/>
            <person name="Juul-Madsen H.R."/>
        </authorList>
    </citation>
    <scope>NUCLEOTIDE SEQUENCE [LARGE SCALE GENOMIC DNA]</scope>
    <source>
        <strain evidence="6 7">1276495.2</strain>
    </source>
</reference>
<dbReference type="PANTHER" id="PTHR30408:SF12">
    <property type="entry name" value="TYPE I RESTRICTION ENZYME MJAVIII SPECIFICITY SUBUNIT"/>
    <property type="match status" value="1"/>
</dbReference>
<evidence type="ECO:0000256" key="3">
    <source>
        <dbReference type="ARBA" id="ARBA00023125"/>
    </source>
</evidence>
<dbReference type="EMBL" id="LZLM01000002">
    <property type="protein sequence ID" value="OBJ90988.1"/>
    <property type="molecule type" value="Genomic_DNA"/>
</dbReference>